<dbReference type="GO" id="GO:0006598">
    <property type="term" value="P:polyamine catabolic process"/>
    <property type="evidence" value="ECO:0007669"/>
    <property type="project" value="TreeGrafter"/>
</dbReference>
<protein>
    <submittedName>
        <fullName evidence="1">Uncharacterized protein</fullName>
    </submittedName>
</protein>
<dbReference type="InterPro" id="IPR044668">
    <property type="entry name" value="PuuD-like"/>
</dbReference>
<dbReference type="AlphaFoldDB" id="A0A382B6M9"/>
<dbReference type="GO" id="GO:0033969">
    <property type="term" value="F:gamma-glutamyl-gamma-aminobutyrate hydrolase activity"/>
    <property type="evidence" value="ECO:0007669"/>
    <property type="project" value="TreeGrafter"/>
</dbReference>
<proteinExistence type="predicted"/>
<name>A0A382B6M9_9ZZZZ</name>
<evidence type="ECO:0000313" key="1">
    <source>
        <dbReference type="EMBL" id="SVB09446.1"/>
    </source>
</evidence>
<dbReference type="Gene3D" id="3.40.50.880">
    <property type="match status" value="1"/>
</dbReference>
<accession>A0A382B6M9</accession>
<dbReference type="GO" id="GO:0005829">
    <property type="term" value="C:cytosol"/>
    <property type="evidence" value="ECO:0007669"/>
    <property type="project" value="TreeGrafter"/>
</dbReference>
<dbReference type="SUPFAM" id="SSF52317">
    <property type="entry name" value="Class I glutamine amidotransferase-like"/>
    <property type="match status" value="1"/>
</dbReference>
<dbReference type="CDD" id="cd01745">
    <property type="entry name" value="GATase1_2"/>
    <property type="match status" value="1"/>
</dbReference>
<dbReference type="InterPro" id="IPR029062">
    <property type="entry name" value="Class_I_gatase-like"/>
</dbReference>
<sequence>MIENKVVIGVTCSDEQRGKPYADMVEKYGAEVCYILPGEPRDLEELSRKIDGLLIAGGADVHPSWYGELPEVSSGPWYNEALDDLEVPLLSMILSSNTPVLAICRGMQVLNVAMGGKLAQSIDGHNSTFTENGDRDSSYHRIFISPGCRLASTVGSGGFVRVNSRHHQGVMERNRSEHLMSAAWSMEDGVIEALESPEHDWVLGVQFHPERRGELPPHFDRLFETLVRKAKPTR</sequence>
<dbReference type="PROSITE" id="PS51273">
    <property type="entry name" value="GATASE_TYPE_1"/>
    <property type="match status" value="1"/>
</dbReference>
<dbReference type="EMBL" id="UINC01028447">
    <property type="protein sequence ID" value="SVB09446.1"/>
    <property type="molecule type" value="Genomic_DNA"/>
</dbReference>
<organism evidence="1">
    <name type="scientific">marine metagenome</name>
    <dbReference type="NCBI Taxonomy" id="408172"/>
    <lineage>
        <taxon>unclassified sequences</taxon>
        <taxon>metagenomes</taxon>
        <taxon>ecological metagenomes</taxon>
    </lineage>
</organism>
<reference evidence="1" key="1">
    <citation type="submission" date="2018-05" db="EMBL/GenBank/DDBJ databases">
        <authorList>
            <person name="Lanie J.A."/>
            <person name="Ng W.-L."/>
            <person name="Kazmierczak K.M."/>
            <person name="Andrzejewski T.M."/>
            <person name="Davidsen T.M."/>
            <person name="Wayne K.J."/>
            <person name="Tettelin H."/>
            <person name="Glass J.I."/>
            <person name="Rusch D."/>
            <person name="Podicherti R."/>
            <person name="Tsui H.-C.T."/>
            <person name="Winkler M.E."/>
        </authorList>
    </citation>
    <scope>NUCLEOTIDE SEQUENCE</scope>
</reference>
<dbReference type="PANTHER" id="PTHR43235">
    <property type="entry name" value="GLUTAMINE AMIDOTRANSFERASE PB2B2.05-RELATED"/>
    <property type="match status" value="1"/>
</dbReference>
<gene>
    <name evidence="1" type="ORF">METZ01_LOCUS162300</name>
</gene>
<dbReference type="Pfam" id="PF07722">
    <property type="entry name" value="Peptidase_C26"/>
    <property type="match status" value="1"/>
</dbReference>
<dbReference type="PANTHER" id="PTHR43235:SF1">
    <property type="entry name" value="GLUTAMINE AMIDOTRANSFERASE PB2B2.05-RELATED"/>
    <property type="match status" value="1"/>
</dbReference>
<dbReference type="InterPro" id="IPR011697">
    <property type="entry name" value="Peptidase_C26"/>
</dbReference>